<evidence type="ECO:0000313" key="3">
    <source>
        <dbReference type="Proteomes" id="UP000622475"/>
    </source>
</evidence>
<dbReference type="InterPro" id="IPR008969">
    <property type="entry name" value="CarboxyPept-like_regulatory"/>
</dbReference>
<dbReference type="SUPFAM" id="SSF49464">
    <property type="entry name" value="Carboxypeptidase regulatory domain-like"/>
    <property type="match status" value="1"/>
</dbReference>
<dbReference type="EMBL" id="JADFFL010000011">
    <property type="protein sequence ID" value="MBE9664309.1"/>
    <property type="molecule type" value="Genomic_DNA"/>
</dbReference>
<evidence type="ECO:0000313" key="2">
    <source>
        <dbReference type="EMBL" id="MBE9664309.1"/>
    </source>
</evidence>
<accession>A0A929PYM1</accession>
<gene>
    <name evidence="2" type="ORF">IRJ16_20680</name>
</gene>
<dbReference type="RefSeq" id="WP_194113562.1">
    <property type="nucleotide sequence ID" value="NZ_JADFFL010000011.1"/>
</dbReference>
<proteinExistence type="predicted"/>
<keyword evidence="1" id="KW-1133">Transmembrane helix</keyword>
<dbReference type="Gene3D" id="2.60.40.1930">
    <property type="match status" value="1"/>
</dbReference>
<keyword evidence="1" id="KW-0472">Membrane</keyword>
<dbReference type="Proteomes" id="UP000622475">
    <property type="component" value="Unassembled WGS sequence"/>
</dbReference>
<protein>
    <recommendedName>
        <fullName evidence="4">MG2 domain-containing protein</fullName>
    </recommendedName>
</protein>
<keyword evidence="1" id="KW-0812">Transmembrane</keyword>
<sequence length="934" mass="104353">MPKPELRSLIYRLIFLVITMVFAGISGRAEVAIVQQGQTVTDSLKLIRSRLDTMRKRVPIEKVYLHIDKSHYNLSDTLWFKAYVTNADNSPTKQSGLLYVELIDDSTDVVRRVSLPIKFGTCDGNISLNPKVFHDGAYTLRAYTNWMRNFGDDQFFDQRFYLGSSPQKAWLVNAKAALTKVDGSDRLDVDVKLNNPDRSAVTLRDVKVKLYSGNKLILEDDIRTGINGSLRVTKDLKKVTDRKNLMLQVLTRNKSKLVQIPVFVDSVKQIDLQFMPEGGNLVAGQTSVLGFKAITDAGKGIQVNGAIYDSKNIKVTDIASLYRGIGEVSFTPLPGERYVARLSTPGIVAKEYQIPAAMPAGTLLQIDNVTDTDSLKVSVRGIENNGLAPSYTVLGTARGRLYFTRQIPAVNRSFAISKREFPTGVTAITLMRGNIPLNERLVFIDHQDRLNIRVTSDKIAYGKRELVNLEIAVTDQAGVPAQADLSLAVTDLGQVRADTLGNNNIATSLLLKSQLKGDIETPGQYFANNNVKTRRALDNLMLTQGWSAYGIRAALRGFPTRYRAEGPYEIEGTIADQYYKPIPNVPVFISSKIPPLIAKTMADSTGKFIFKGLVPNDTTSYFIQARRNNNKELREGRVLVNNNWPLVVPNTKANVLVPWYVNSDELSLRQAKLSYTPAFDDDVEAEGTLLRNVNIGAKKFIKGSRNPFGEGRSDLAYDEADLRESGTTNIWQFLKQKLPGIYETVVSIFVPENPIPYQYPRMNVLKLGQHYVAQGDLALNGVAISVSKYMLMNMTIQDLAGIEVSYSKKYTNSTTLHLRRPPTYNIARIDITTKVQIELGRRPDNIKYSVAIFRPMPVMYGQQFYSPKYTSKNNDAIPDYRSTIFWEPNLRTNFNGRAKVSFYTSDLPQNYGVNIQGLSAEGELGSAVIKMPNK</sequence>
<evidence type="ECO:0000256" key="1">
    <source>
        <dbReference type="SAM" id="Phobius"/>
    </source>
</evidence>
<dbReference type="AlphaFoldDB" id="A0A929PYM1"/>
<comment type="caution">
    <text evidence="2">The sequence shown here is derived from an EMBL/GenBank/DDBJ whole genome shotgun (WGS) entry which is preliminary data.</text>
</comment>
<keyword evidence="3" id="KW-1185">Reference proteome</keyword>
<organism evidence="2 3">
    <name type="scientific">Mucilaginibacter myungsuensis</name>
    <dbReference type="NCBI Taxonomy" id="649104"/>
    <lineage>
        <taxon>Bacteria</taxon>
        <taxon>Pseudomonadati</taxon>
        <taxon>Bacteroidota</taxon>
        <taxon>Sphingobacteriia</taxon>
        <taxon>Sphingobacteriales</taxon>
        <taxon>Sphingobacteriaceae</taxon>
        <taxon>Mucilaginibacter</taxon>
    </lineage>
</organism>
<evidence type="ECO:0008006" key="4">
    <source>
        <dbReference type="Google" id="ProtNLM"/>
    </source>
</evidence>
<name>A0A929PYM1_9SPHI</name>
<feature type="transmembrane region" description="Helical" evidence="1">
    <location>
        <begin position="9"/>
        <end position="27"/>
    </location>
</feature>
<reference evidence="2" key="1">
    <citation type="submission" date="2020-10" db="EMBL/GenBank/DDBJ databases">
        <title>Mucilaginibacter mali sp. nov., isolated from rhizosphere soil of apple orchard.</title>
        <authorList>
            <person name="Lee J.-S."/>
            <person name="Kim H.S."/>
            <person name="Kim J.-S."/>
        </authorList>
    </citation>
    <scope>NUCLEOTIDE SEQUENCE</scope>
    <source>
        <strain evidence="2">KCTC 22746</strain>
    </source>
</reference>